<dbReference type="GO" id="GO:0004672">
    <property type="term" value="F:protein kinase activity"/>
    <property type="evidence" value="ECO:0007669"/>
    <property type="project" value="UniProtKB-ARBA"/>
</dbReference>
<dbReference type="PANTHER" id="PTHR44591:SF3">
    <property type="entry name" value="RESPONSE REGULATORY DOMAIN-CONTAINING PROTEIN"/>
    <property type="match status" value="1"/>
</dbReference>
<dbReference type="InterPro" id="IPR008207">
    <property type="entry name" value="Sig_transdc_His_kin_Hpt_dom"/>
</dbReference>
<dbReference type="PROSITE" id="PS50894">
    <property type="entry name" value="HPT"/>
    <property type="match status" value="1"/>
</dbReference>
<evidence type="ECO:0000256" key="1">
    <source>
        <dbReference type="ARBA" id="ARBA00022553"/>
    </source>
</evidence>
<dbReference type="Gene3D" id="1.20.120.160">
    <property type="entry name" value="HPT domain"/>
    <property type="match status" value="1"/>
</dbReference>
<dbReference type="SUPFAM" id="SSF52172">
    <property type="entry name" value="CheY-like"/>
    <property type="match status" value="1"/>
</dbReference>
<dbReference type="Proteomes" id="UP000095347">
    <property type="component" value="Unassembled WGS sequence"/>
</dbReference>
<proteinExistence type="predicted"/>
<feature type="domain" description="Response regulatory" evidence="4">
    <location>
        <begin position="145"/>
        <end position="263"/>
    </location>
</feature>
<protein>
    <recommendedName>
        <fullName evidence="8">Response regulatory domain-containing protein</fullName>
    </recommendedName>
</protein>
<comment type="caution">
    <text evidence="6">The sequence shown here is derived from an EMBL/GenBank/DDBJ whole genome shotgun (WGS) entry which is preliminary data.</text>
</comment>
<organism evidence="6 7">
    <name type="scientific">Magnetovibrio blakemorei</name>
    <dbReference type="NCBI Taxonomy" id="28181"/>
    <lineage>
        <taxon>Bacteria</taxon>
        <taxon>Pseudomonadati</taxon>
        <taxon>Pseudomonadota</taxon>
        <taxon>Alphaproteobacteria</taxon>
        <taxon>Rhodospirillales</taxon>
        <taxon>Magnetovibrionaceae</taxon>
        <taxon>Magnetovibrio</taxon>
    </lineage>
</organism>
<evidence type="ECO:0000313" key="6">
    <source>
        <dbReference type="EMBL" id="OEJ69645.1"/>
    </source>
</evidence>
<dbReference type="PANTHER" id="PTHR44591">
    <property type="entry name" value="STRESS RESPONSE REGULATOR PROTEIN 1"/>
    <property type="match status" value="1"/>
</dbReference>
<dbReference type="InterPro" id="IPR050595">
    <property type="entry name" value="Bact_response_regulator"/>
</dbReference>
<sequence length="263" mass="28898">MTDDLSGVYAHGVDAIAQDMRQEVIDESRELVTALDLLLDAVRHERSEPEELTAAVSKTALKLRVQAGNVGLRLIGTIARRLEDYMANITELPPRAFDDLQIFIDRLEDVLEGRLENDSDAAVVVRALPANIGFAQADIEVRNIEVMLVMLHGAANHYVQRELQQCGYRVTTVSTVFEAFSQIVQTKPDFVIISAIMPELDGVDLAIGLSSMPSTRNIPLALITSLDPGDEHLSLVPKNIPTIHKGPSFGDDLYAALDNLFLI</sequence>
<dbReference type="Gene3D" id="3.40.50.2300">
    <property type="match status" value="1"/>
</dbReference>
<keyword evidence="7" id="KW-1185">Reference proteome</keyword>
<keyword evidence="2" id="KW-0902">Two-component regulatory system</keyword>
<evidence type="ECO:0000259" key="4">
    <source>
        <dbReference type="PROSITE" id="PS50110"/>
    </source>
</evidence>
<dbReference type="InterPro" id="IPR036641">
    <property type="entry name" value="HPT_dom_sf"/>
</dbReference>
<dbReference type="STRING" id="28181.BEN30_02070"/>
<gene>
    <name evidence="6" type="ORF">BEN30_02070</name>
</gene>
<keyword evidence="1" id="KW-0597">Phosphoprotein</keyword>
<evidence type="ECO:0000256" key="2">
    <source>
        <dbReference type="ARBA" id="ARBA00023012"/>
    </source>
</evidence>
<dbReference type="OrthoDB" id="8439620at2"/>
<dbReference type="SUPFAM" id="SSF47226">
    <property type="entry name" value="Histidine-containing phosphotransfer domain, HPT domain"/>
    <property type="match status" value="1"/>
</dbReference>
<dbReference type="RefSeq" id="WP_069956362.1">
    <property type="nucleotide sequence ID" value="NZ_MCGG01000002.1"/>
</dbReference>
<dbReference type="AlphaFoldDB" id="A0A1E5QC75"/>
<comment type="caution">
    <text evidence="3">Lacks conserved residue(s) required for the propagation of feature annotation.</text>
</comment>
<evidence type="ECO:0008006" key="8">
    <source>
        <dbReference type="Google" id="ProtNLM"/>
    </source>
</evidence>
<accession>A0A1E5QC75</accession>
<dbReference type="PROSITE" id="PS50110">
    <property type="entry name" value="RESPONSE_REGULATORY"/>
    <property type="match status" value="1"/>
</dbReference>
<reference evidence="7" key="1">
    <citation type="submission" date="2016-07" db="EMBL/GenBank/DDBJ databases">
        <authorList>
            <person name="Florea S."/>
            <person name="Webb J.S."/>
            <person name="Jaromczyk J."/>
            <person name="Schardl C.L."/>
        </authorList>
    </citation>
    <scope>NUCLEOTIDE SEQUENCE [LARGE SCALE GENOMIC DNA]</scope>
    <source>
        <strain evidence="7">MV-1</strain>
    </source>
</reference>
<dbReference type="InterPro" id="IPR011006">
    <property type="entry name" value="CheY-like_superfamily"/>
</dbReference>
<dbReference type="EMBL" id="MCGG01000002">
    <property type="protein sequence ID" value="OEJ69645.1"/>
    <property type="molecule type" value="Genomic_DNA"/>
</dbReference>
<evidence type="ECO:0000256" key="3">
    <source>
        <dbReference type="PROSITE-ProRule" id="PRU00169"/>
    </source>
</evidence>
<dbReference type="InterPro" id="IPR001789">
    <property type="entry name" value="Sig_transdc_resp-reg_receiver"/>
</dbReference>
<evidence type="ECO:0000259" key="5">
    <source>
        <dbReference type="PROSITE" id="PS50894"/>
    </source>
</evidence>
<name>A0A1E5QC75_9PROT</name>
<feature type="domain" description="HPt" evidence="5">
    <location>
        <begin position="13"/>
        <end position="128"/>
    </location>
</feature>
<dbReference type="GO" id="GO:0000160">
    <property type="term" value="P:phosphorelay signal transduction system"/>
    <property type="evidence" value="ECO:0007669"/>
    <property type="project" value="UniProtKB-KW"/>
</dbReference>
<evidence type="ECO:0000313" key="7">
    <source>
        <dbReference type="Proteomes" id="UP000095347"/>
    </source>
</evidence>